<protein>
    <submittedName>
        <fullName evidence="1">Uncharacterized protein</fullName>
    </submittedName>
</protein>
<dbReference type="HOGENOM" id="CLU_1829243_0_0_1"/>
<keyword evidence="2" id="KW-1185">Reference proteome</keyword>
<dbReference type="VEuPathDB" id="FungiDB:PYU1_G001461"/>
<dbReference type="EMBL" id="GL376626">
    <property type="status" value="NOT_ANNOTATED_CDS"/>
    <property type="molecule type" value="Genomic_DNA"/>
</dbReference>
<dbReference type="AlphaFoldDB" id="K3W920"/>
<evidence type="ECO:0000313" key="1">
    <source>
        <dbReference type="EnsemblProtists" id="PYU1_T001461"/>
    </source>
</evidence>
<reference evidence="2" key="1">
    <citation type="journal article" date="2010" name="Genome Biol.">
        <title>Genome sequence of the necrotrophic plant pathogen Pythium ultimum reveals original pathogenicity mechanisms and effector repertoire.</title>
        <authorList>
            <person name="Levesque C.A."/>
            <person name="Brouwer H."/>
            <person name="Cano L."/>
            <person name="Hamilton J.P."/>
            <person name="Holt C."/>
            <person name="Huitema E."/>
            <person name="Raffaele S."/>
            <person name="Robideau G.P."/>
            <person name="Thines M."/>
            <person name="Win J."/>
            <person name="Zerillo M.M."/>
            <person name="Beakes G.W."/>
            <person name="Boore J.L."/>
            <person name="Busam D."/>
            <person name="Dumas B."/>
            <person name="Ferriera S."/>
            <person name="Fuerstenberg S.I."/>
            <person name="Gachon C.M."/>
            <person name="Gaulin E."/>
            <person name="Govers F."/>
            <person name="Grenville-Briggs L."/>
            <person name="Horner N."/>
            <person name="Hostetler J."/>
            <person name="Jiang R.H."/>
            <person name="Johnson J."/>
            <person name="Krajaejun T."/>
            <person name="Lin H."/>
            <person name="Meijer H.J."/>
            <person name="Moore B."/>
            <person name="Morris P."/>
            <person name="Phuntmart V."/>
            <person name="Puiu D."/>
            <person name="Shetty J."/>
            <person name="Stajich J.E."/>
            <person name="Tripathy S."/>
            <person name="Wawra S."/>
            <person name="van West P."/>
            <person name="Whitty B.R."/>
            <person name="Coutinho P.M."/>
            <person name="Henrissat B."/>
            <person name="Martin F."/>
            <person name="Thomas P.D."/>
            <person name="Tyler B.M."/>
            <person name="De Vries R.P."/>
            <person name="Kamoun S."/>
            <person name="Yandell M."/>
            <person name="Tisserat N."/>
            <person name="Buell C.R."/>
        </authorList>
    </citation>
    <scope>NUCLEOTIDE SEQUENCE</scope>
    <source>
        <strain evidence="2">DAOM:BR144</strain>
    </source>
</reference>
<reference evidence="2" key="2">
    <citation type="submission" date="2010-04" db="EMBL/GenBank/DDBJ databases">
        <authorList>
            <person name="Buell R."/>
            <person name="Hamilton J."/>
            <person name="Hostetler J."/>
        </authorList>
    </citation>
    <scope>NUCLEOTIDE SEQUENCE [LARGE SCALE GENOMIC DNA]</scope>
    <source>
        <strain evidence="2">DAOM:BR144</strain>
    </source>
</reference>
<dbReference type="InParanoid" id="K3W920"/>
<proteinExistence type="predicted"/>
<accession>K3W920</accession>
<evidence type="ECO:0000313" key="2">
    <source>
        <dbReference type="Proteomes" id="UP000019132"/>
    </source>
</evidence>
<dbReference type="EnsemblProtists" id="PYU1_T001461">
    <property type="protein sequence ID" value="PYU1_T001461"/>
    <property type="gene ID" value="PYU1_G001461"/>
</dbReference>
<dbReference type="Proteomes" id="UP000019132">
    <property type="component" value="Unassembled WGS sequence"/>
</dbReference>
<organism evidence="1 2">
    <name type="scientific">Globisporangium ultimum (strain ATCC 200006 / CBS 805.95 / DAOM BR144)</name>
    <name type="common">Pythium ultimum</name>
    <dbReference type="NCBI Taxonomy" id="431595"/>
    <lineage>
        <taxon>Eukaryota</taxon>
        <taxon>Sar</taxon>
        <taxon>Stramenopiles</taxon>
        <taxon>Oomycota</taxon>
        <taxon>Peronosporomycetes</taxon>
        <taxon>Pythiales</taxon>
        <taxon>Pythiaceae</taxon>
        <taxon>Globisporangium</taxon>
    </lineage>
</organism>
<dbReference type="eggNOG" id="ENOG502SMEP">
    <property type="taxonomic scope" value="Eukaryota"/>
</dbReference>
<reference evidence="1" key="3">
    <citation type="submission" date="2015-02" db="UniProtKB">
        <authorList>
            <consortium name="EnsemblProtists"/>
        </authorList>
    </citation>
    <scope>IDENTIFICATION</scope>
    <source>
        <strain evidence="1">DAOM BR144</strain>
    </source>
</reference>
<name>K3W920_GLOUD</name>
<sequence>MHHNLHEVREIQNGNVRKIVDTIRLPHADAILTVRTAMRRYKEETRFVVVWDSVLEISGPVSMRFRERGWKLKRRPHTGTTPDTEPVSVEQICTRITPELRGVYVEQDLATGTLANLLIASYNQHTKQTHGGKLKFPCRILV</sequence>